<feature type="compositionally biased region" description="Acidic residues" evidence="1">
    <location>
        <begin position="315"/>
        <end position="410"/>
    </location>
</feature>
<dbReference type="VEuPathDB" id="CryptoDB:Cvel_23138"/>
<dbReference type="EMBL" id="CDMZ01001493">
    <property type="protein sequence ID" value="CEM33449.1"/>
    <property type="molecule type" value="Genomic_DNA"/>
</dbReference>
<protein>
    <submittedName>
        <fullName evidence="2">Uncharacterized protein</fullName>
    </submittedName>
</protein>
<feature type="compositionally biased region" description="Basic and acidic residues" evidence="1">
    <location>
        <begin position="50"/>
        <end position="60"/>
    </location>
</feature>
<gene>
    <name evidence="2" type="ORF">Cvel_23138</name>
</gene>
<feature type="compositionally biased region" description="Low complexity" evidence="1">
    <location>
        <begin position="238"/>
        <end position="262"/>
    </location>
</feature>
<evidence type="ECO:0000256" key="1">
    <source>
        <dbReference type="SAM" id="MobiDB-lite"/>
    </source>
</evidence>
<sequence>GGGVIEIESDSEEPDSSCSQQQKAKAVLGDASNRSSSALALPSSVGGGVREPETEGKPERGTVWSWFSQGLKLFGGGRDPLSMRKGESVGAGPEMDTGRDERENEHGRRRCLPSLSGDEGETDNGRGRRGREVRRVAYAALEGGPASSGEVGKENSLVLALPPVDAENREKGPSPTSGRSKRGPGVLGGAEGEVGKSEEENEGGERPSKVAKTTVCSSLDMNPSGETKGRRGGAAERSGQSQSLFSLSRFLPFFSSSQQTDTVSEEEEEEEEEIESDSSSDSAEESGEEEGMDEEVSRRVSNGRSPKQKRRGGEGEVDAVGGDEEEKEDSEMEEGDKVEEDEKEEESEMDGEEEEEESELEGEDDEEERSEDESEEEEDEEEEVLESEEDDEEEEGGEENSDEEEPECEESSMGFS</sequence>
<evidence type="ECO:0000313" key="2">
    <source>
        <dbReference type="EMBL" id="CEM33449.1"/>
    </source>
</evidence>
<feature type="region of interest" description="Disordered" evidence="1">
    <location>
        <begin position="1"/>
        <end position="62"/>
    </location>
</feature>
<feature type="compositionally biased region" description="Polar residues" evidence="1">
    <location>
        <begin position="214"/>
        <end position="225"/>
    </location>
</feature>
<name>A0A0G4GS59_9ALVE</name>
<feature type="compositionally biased region" description="Basic and acidic residues" evidence="1">
    <location>
        <begin position="193"/>
        <end position="208"/>
    </location>
</feature>
<proteinExistence type="predicted"/>
<accession>A0A0G4GS59</accession>
<organism evidence="2">
    <name type="scientific">Chromera velia CCMP2878</name>
    <dbReference type="NCBI Taxonomy" id="1169474"/>
    <lineage>
        <taxon>Eukaryota</taxon>
        <taxon>Sar</taxon>
        <taxon>Alveolata</taxon>
        <taxon>Colpodellida</taxon>
        <taxon>Chromeraceae</taxon>
        <taxon>Chromera</taxon>
    </lineage>
</organism>
<feature type="region of interest" description="Disordered" evidence="1">
    <location>
        <begin position="74"/>
        <end position="416"/>
    </location>
</feature>
<feature type="non-terminal residue" evidence="2">
    <location>
        <position position="1"/>
    </location>
</feature>
<dbReference type="AlphaFoldDB" id="A0A0G4GS59"/>
<feature type="compositionally biased region" description="Basic and acidic residues" evidence="1">
    <location>
        <begin position="96"/>
        <end position="106"/>
    </location>
</feature>
<feature type="compositionally biased region" description="Acidic residues" evidence="1">
    <location>
        <begin position="263"/>
        <end position="294"/>
    </location>
</feature>
<reference evidence="2" key="1">
    <citation type="submission" date="2014-11" db="EMBL/GenBank/DDBJ databases">
        <authorList>
            <person name="Otto D Thomas"/>
            <person name="Naeem Raeece"/>
        </authorList>
    </citation>
    <scope>NUCLEOTIDE SEQUENCE</scope>
</reference>